<name>A0ABQ7PXF3_PLUXY</name>
<evidence type="ECO:0000256" key="2">
    <source>
        <dbReference type="SAM" id="SignalP"/>
    </source>
</evidence>
<feature type="transmembrane region" description="Helical" evidence="1">
    <location>
        <begin position="262"/>
        <end position="279"/>
    </location>
</feature>
<protein>
    <recommendedName>
        <fullName evidence="7">Nose resistant-to-fluoxetine protein N-terminal domain-containing protein</fullName>
    </recommendedName>
</protein>
<reference evidence="5 6" key="1">
    <citation type="submission" date="2021-06" db="EMBL/GenBank/DDBJ databases">
        <title>A haploid diamondback moth (Plutella xylostella L.) genome assembly resolves 31 chromosomes and identifies a diamide resistance mutation.</title>
        <authorList>
            <person name="Ward C.M."/>
            <person name="Perry K.D."/>
            <person name="Baker G."/>
            <person name="Powis K."/>
            <person name="Heckel D.G."/>
            <person name="Baxter S.W."/>
        </authorList>
    </citation>
    <scope>NUCLEOTIDE SEQUENCE [LARGE SCALE GENOMIC DNA]</scope>
    <source>
        <strain evidence="5 6">LV</strain>
        <tissue evidence="5">Single pupa</tissue>
    </source>
</reference>
<evidence type="ECO:0000313" key="6">
    <source>
        <dbReference type="Proteomes" id="UP000823941"/>
    </source>
</evidence>
<feature type="transmembrane region" description="Helical" evidence="1">
    <location>
        <begin position="621"/>
        <end position="646"/>
    </location>
</feature>
<proteinExistence type="predicted"/>
<keyword evidence="1" id="KW-1133">Transmembrane helix</keyword>
<feature type="transmembrane region" description="Helical" evidence="1">
    <location>
        <begin position="340"/>
        <end position="359"/>
    </location>
</feature>
<dbReference type="EMBL" id="JAHIBW010000025">
    <property type="protein sequence ID" value="KAG7297673.1"/>
    <property type="molecule type" value="Genomic_DNA"/>
</dbReference>
<feature type="signal peptide" evidence="2">
    <location>
        <begin position="1"/>
        <end position="19"/>
    </location>
</feature>
<feature type="chain" id="PRO_5047441528" description="Nose resistant-to-fluoxetine protein N-terminal domain-containing protein" evidence="2">
    <location>
        <begin position="20"/>
        <end position="687"/>
    </location>
</feature>
<feature type="transmembrane region" description="Helical" evidence="1">
    <location>
        <begin position="559"/>
        <end position="579"/>
    </location>
</feature>
<evidence type="ECO:0000259" key="4">
    <source>
        <dbReference type="Pfam" id="PF20146"/>
    </source>
</evidence>
<dbReference type="InterPro" id="IPR006621">
    <property type="entry name" value="Nose-resist-to-fluoxetine_N"/>
</dbReference>
<evidence type="ECO:0008006" key="7">
    <source>
        <dbReference type="Google" id="ProtNLM"/>
    </source>
</evidence>
<evidence type="ECO:0000313" key="5">
    <source>
        <dbReference type="EMBL" id="KAG7297673.1"/>
    </source>
</evidence>
<keyword evidence="1" id="KW-0472">Membrane</keyword>
<evidence type="ECO:0000259" key="3">
    <source>
        <dbReference type="Pfam" id="PF01757"/>
    </source>
</evidence>
<dbReference type="InterPro" id="IPR052728">
    <property type="entry name" value="O2_lipid_transport_reg"/>
</dbReference>
<feature type="transmembrane region" description="Helical" evidence="1">
    <location>
        <begin position="591"/>
        <end position="609"/>
    </location>
</feature>
<feature type="transmembrane region" description="Helical" evidence="1">
    <location>
        <begin position="401"/>
        <end position="423"/>
    </location>
</feature>
<dbReference type="Pfam" id="PF01757">
    <property type="entry name" value="Acyl_transf_3"/>
    <property type="match status" value="1"/>
</dbReference>
<accession>A0ABQ7PXF3</accession>
<feature type="transmembrane region" description="Helical" evidence="1">
    <location>
        <begin position="519"/>
        <end position="539"/>
    </location>
</feature>
<feature type="transmembrane region" description="Helical" evidence="1">
    <location>
        <begin position="198"/>
        <end position="219"/>
    </location>
</feature>
<feature type="domain" description="Acyltransferase 3" evidence="3">
    <location>
        <begin position="258"/>
        <end position="607"/>
    </location>
</feature>
<dbReference type="InterPro" id="IPR002656">
    <property type="entry name" value="Acyl_transf_3_dom"/>
</dbReference>
<organism evidence="5 6">
    <name type="scientific">Plutella xylostella</name>
    <name type="common">Diamondback moth</name>
    <name type="synonym">Plutella maculipennis</name>
    <dbReference type="NCBI Taxonomy" id="51655"/>
    <lineage>
        <taxon>Eukaryota</taxon>
        <taxon>Metazoa</taxon>
        <taxon>Ecdysozoa</taxon>
        <taxon>Arthropoda</taxon>
        <taxon>Hexapoda</taxon>
        <taxon>Insecta</taxon>
        <taxon>Pterygota</taxon>
        <taxon>Neoptera</taxon>
        <taxon>Endopterygota</taxon>
        <taxon>Lepidoptera</taxon>
        <taxon>Glossata</taxon>
        <taxon>Ditrysia</taxon>
        <taxon>Yponomeutoidea</taxon>
        <taxon>Plutellidae</taxon>
        <taxon>Plutella</taxon>
    </lineage>
</organism>
<dbReference type="PANTHER" id="PTHR11161">
    <property type="entry name" value="O-ACYLTRANSFERASE"/>
    <property type="match status" value="1"/>
</dbReference>
<keyword evidence="6" id="KW-1185">Reference proteome</keyword>
<dbReference type="Proteomes" id="UP000823941">
    <property type="component" value="Chromosome 25"/>
</dbReference>
<keyword evidence="1" id="KW-0812">Transmembrane</keyword>
<dbReference type="PANTHER" id="PTHR11161:SF0">
    <property type="entry name" value="O-ACYLTRANSFERASE LIKE PROTEIN"/>
    <property type="match status" value="1"/>
</dbReference>
<comment type="caution">
    <text evidence="5">The sequence shown here is derived from an EMBL/GenBank/DDBJ whole genome shotgun (WGS) entry which is preliminary data.</text>
</comment>
<feature type="transmembrane region" description="Helical" evidence="1">
    <location>
        <begin position="478"/>
        <end position="498"/>
    </location>
</feature>
<evidence type="ECO:0000256" key="1">
    <source>
        <dbReference type="SAM" id="Phobius"/>
    </source>
</evidence>
<feature type="transmembrane region" description="Helical" evidence="1">
    <location>
        <begin position="430"/>
        <end position="451"/>
    </location>
</feature>
<dbReference type="Pfam" id="PF20146">
    <property type="entry name" value="NRF"/>
    <property type="match status" value="1"/>
</dbReference>
<gene>
    <name evidence="5" type="ORF">JYU34_018389</name>
</gene>
<feature type="transmembrane region" description="Helical" evidence="1">
    <location>
        <begin position="299"/>
        <end position="319"/>
    </location>
</feature>
<sequence>MTVLIIYLLCFSYALQICASEVKGSNTELLDALMRDLRSWDLPAQESRCREDVLDMMEGVKNFTMWATWMWESSALSPMGSLSGAQQQLGAWAQCALAPRAAYCLVRVRAGGRAAPGGEGGLYASAEELLRTPIKYNLDRGRLDWGVCLPASCPPRFSEAYVLMLLRHSHYAAVKDLSAKVDSCQISGEPLRPVTVDFYLFFALAVSLILITLTSSLYLKYYSNPKLKPTTVTNIMQCFSIEENFHALTKDCPNDILEMHGIRFLTSVGIVTLHSVIYRRSASNGLYMVEFTDSIRNSWMHRCDLFVDTFFMMSGLLFARAALASLGREHQPWRQLVRRYFRLTPVLAVLMFFTSSVLWHCGGGPLWPREMSVEVDSCRKNWWLNLLMVANYVDVQNMCYVVSWSVQCDFHFFVLGTLVLLVYRRRRAAGAALFVALVIASLVSTAVVTYVNDFPPLFMYDIEAINTLRTYAVLRGRYVLTHARFGPYLVGMGVGYVLDKWKGGKAARGAKVGMWRSSLAALGCISCVLVLLYSGSWWYGPAQHPQWQVLTYATLARPLWALAVGGLLVCCVRAPIPLLTPVLRWRPLRPLSRLTYGVYLAHTLLYFRANYAQQNPVQVDLVLIMNQILGTLVMSNACALALWLLVEAPANRLCALALRNNKSKSSAIKPKEETTNNIPVATVLTSL</sequence>
<keyword evidence="2" id="KW-0732">Signal</keyword>
<feature type="domain" description="Nose resistant-to-fluoxetine protein N-terminal" evidence="4">
    <location>
        <begin position="49"/>
        <end position="155"/>
    </location>
</feature>